<dbReference type="Proteomes" id="UP000242814">
    <property type="component" value="Unassembled WGS sequence"/>
</dbReference>
<comment type="caution">
    <text evidence="1">The sequence shown here is derived from an EMBL/GenBank/DDBJ whole genome shotgun (WGS) entry which is preliminary data.</text>
</comment>
<dbReference type="AlphaFoldDB" id="A0A1D2JNX4"/>
<gene>
    <name evidence="1" type="ORF">ACO22_00586</name>
</gene>
<protein>
    <submittedName>
        <fullName evidence="1">Uncharacterized protein</fullName>
    </submittedName>
</protein>
<evidence type="ECO:0000313" key="2">
    <source>
        <dbReference type="Proteomes" id="UP000242814"/>
    </source>
</evidence>
<sequence length="78" mass="9103">MYVMWKVRWAYAHVIKHLIRKMRPVQSSCLENWPDLSSAEGKEAKWVVWLRRPTPQADDDGLGTIKHPLVIQSTFGEI</sequence>
<accession>A0A1D2JNX4</accession>
<dbReference type="EMBL" id="LZYO01000012">
    <property type="protein sequence ID" value="ODH44892.1"/>
    <property type="molecule type" value="Genomic_DNA"/>
</dbReference>
<reference evidence="1 2" key="1">
    <citation type="submission" date="2016-06" db="EMBL/GenBank/DDBJ databases">
        <authorList>
            <person name="Kjaerup R.B."/>
            <person name="Dalgaard T.S."/>
            <person name="Juul-Madsen H.R."/>
        </authorList>
    </citation>
    <scope>NUCLEOTIDE SEQUENCE [LARGE SCALE GENOMIC DNA]</scope>
    <source>
        <strain evidence="1 2">Pb300</strain>
    </source>
</reference>
<proteinExistence type="predicted"/>
<evidence type="ECO:0000313" key="1">
    <source>
        <dbReference type="EMBL" id="ODH44892.1"/>
    </source>
</evidence>
<name>A0A1D2JNX4_PARBR</name>
<organism evidence="1 2">
    <name type="scientific">Paracoccidioides brasiliensis</name>
    <dbReference type="NCBI Taxonomy" id="121759"/>
    <lineage>
        <taxon>Eukaryota</taxon>
        <taxon>Fungi</taxon>
        <taxon>Dikarya</taxon>
        <taxon>Ascomycota</taxon>
        <taxon>Pezizomycotina</taxon>
        <taxon>Eurotiomycetes</taxon>
        <taxon>Eurotiomycetidae</taxon>
        <taxon>Onygenales</taxon>
        <taxon>Ajellomycetaceae</taxon>
        <taxon>Paracoccidioides</taxon>
    </lineage>
</organism>